<keyword evidence="3" id="KW-1185">Reference proteome</keyword>
<dbReference type="OrthoDB" id="261398at2759"/>
<dbReference type="EMBL" id="JAFJZO010000028">
    <property type="protein sequence ID" value="KAG5500639.1"/>
    <property type="molecule type" value="Genomic_DNA"/>
</dbReference>
<evidence type="ECO:0000313" key="2">
    <source>
        <dbReference type="EMBL" id="KAG5500639.1"/>
    </source>
</evidence>
<evidence type="ECO:0000313" key="3">
    <source>
        <dbReference type="Proteomes" id="UP000674318"/>
    </source>
</evidence>
<reference evidence="2 3" key="1">
    <citation type="submission" date="2021-02" db="EMBL/GenBank/DDBJ databases">
        <title>Porcisia hertigi Genome sequencing and assembly.</title>
        <authorList>
            <person name="Almutairi H."/>
            <person name="Gatherer D."/>
        </authorList>
    </citation>
    <scope>NUCLEOTIDE SEQUENCE [LARGE SCALE GENOMIC DNA]</scope>
    <source>
        <strain evidence="2 3">C119</strain>
    </source>
</reference>
<dbReference type="KEGG" id="phet:94289811"/>
<feature type="coiled-coil region" evidence="1">
    <location>
        <begin position="207"/>
        <end position="234"/>
    </location>
</feature>
<proteinExistence type="predicted"/>
<evidence type="ECO:0000256" key="1">
    <source>
        <dbReference type="SAM" id="Coils"/>
    </source>
</evidence>
<accession>A0A836HWV9</accession>
<organism evidence="2 3">
    <name type="scientific">Porcisia hertigi</name>
    <dbReference type="NCBI Taxonomy" id="2761500"/>
    <lineage>
        <taxon>Eukaryota</taxon>
        <taxon>Discoba</taxon>
        <taxon>Euglenozoa</taxon>
        <taxon>Kinetoplastea</taxon>
        <taxon>Metakinetoplastina</taxon>
        <taxon>Trypanosomatida</taxon>
        <taxon>Trypanosomatidae</taxon>
        <taxon>Leishmaniinae</taxon>
        <taxon>Porcisia</taxon>
    </lineage>
</organism>
<dbReference type="RefSeq" id="XP_067755973.1">
    <property type="nucleotide sequence ID" value="XM_067899734.1"/>
</dbReference>
<comment type="caution">
    <text evidence="2">The sequence shown here is derived from an EMBL/GenBank/DDBJ whole genome shotgun (WGS) entry which is preliminary data.</text>
</comment>
<keyword evidence="1" id="KW-0175">Coiled coil</keyword>
<sequence>MRQGARLRTLLLREKCVRCLSGCGTGSVLGTSTMSGSLLKRLQEDLENENELRTKGMGETLQNCVHRAELSHMESPEADARFLKTLDAKVDDLFTRIPLPQDPMKAALALTDEEVKENAAAELLKEAVREMYLRKLDFKQAEELRLKKAEERLRMQGASQCFKERHESERLCKHETALLVPKPVAVEARPPGCNEDGETLHNNLDALLEDEELREELRGELAAMKAKVARLEELLCDKK</sequence>
<dbReference type="Proteomes" id="UP000674318">
    <property type="component" value="Chromosome 28"/>
</dbReference>
<dbReference type="AlphaFoldDB" id="A0A836HWV9"/>
<name>A0A836HWV9_9TRYP</name>
<protein>
    <submittedName>
        <fullName evidence="2">Uncharacterized protein</fullName>
    </submittedName>
</protein>
<dbReference type="GeneID" id="94289811"/>
<gene>
    <name evidence="2" type="ORF">JKF63_03735</name>
</gene>